<evidence type="ECO:0000256" key="1">
    <source>
        <dbReference type="SAM" id="Phobius"/>
    </source>
</evidence>
<reference evidence="2" key="1">
    <citation type="submission" date="2021-04" db="EMBL/GenBank/DDBJ databases">
        <authorList>
            <person name="Hornung B."/>
        </authorList>
    </citation>
    <scope>NUCLEOTIDE SEQUENCE</scope>
    <source>
        <strain evidence="2">G5G6</strain>
    </source>
</reference>
<feature type="transmembrane region" description="Helical" evidence="1">
    <location>
        <begin position="70"/>
        <end position="87"/>
    </location>
</feature>
<feature type="transmembrane region" description="Helical" evidence="1">
    <location>
        <begin position="299"/>
        <end position="318"/>
    </location>
</feature>
<proteinExistence type="predicted"/>
<comment type="caution">
    <text evidence="2">The sequence shown here is derived from an EMBL/GenBank/DDBJ whole genome shotgun (WGS) entry which is preliminary data.</text>
</comment>
<feature type="transmembrane region" description="Helical" evidence="1">
    <location>
        <begin position="93"/>
        <end position="111"/>
    </location>
</feature>
<name>A0A916J6U8_9PROT</name>
<keyword evidence="1" id="KW-0472">Membrane</keyword>
<feature type="transmembrane region" description="Helical" evidence="1">
    <location>
        <begin position="201"/>
        <end position="220"/>
    </location>
</feature>
<keyword evidence="1" id="KW-1133">Transmembrane helix</keyword>
<feature type="transmembrane region" description="Helical" evidence="1">
    <location>
        <begin position="232"/>
        <end position="253"/>
    </location>
</feature>
<feature type="transmembrane region" description="Helical" evidence="1">
    <location>
        <begin position="265"/>
        <end position="287"/>
    </location>
</feature>
<feature type="transmembrane region" description="Helical" evidence="1">
    <location>
        <begin position="116"/>
        <end position="132"/>
    </location>
</feature>
<organism evidence="2 3">
    <name type="scientific">Georgfuchsia toluolica</name>
    <dbReference type="NCBI Taxonomy" id="424218"/>
    <lineage>
        <taxon>Bacteria</taxon>
        <taxon>Pseudomonadati</taxon>
        <taxon>Pseudomonadota</taxon>
        <taxon>Betaproteobacteria</taxon>
        <taxon>Nitrosomonadales</taxon>
        <taxon>Sterolibacteriaceae</taxon>
        <taxon>Georgfuchsia</taxon>
    </lineage>
</organism>
<evidence type="ECO:0008006" key="4">
    <source>
        <dbReference type="Google" id="ProtNLM"/>
    </source>
</evidence>
<sequence>MKPAARLPMLFLGMLALLIGVLAGLARLAVAVPNIAAVQAGNHGALMVAAFLGTVISLERAVALARVWPYLAPICAGLGGLALLAWAPLYVAQALFITAGTILTAASILILRQQPAAYTATLALGALSWLLGSITWAITAAIVFAVPWWMAFLVLTIAGERLELSRFLPTSINAKRLFAFIAAVMLAGLGMTFWWEGIGLPLFAAGLIALSLWLLRYDIARHTVRQSGLTRYIAACLLAGYAWLAFGGLLGLAGGFSPGNPLRDAALHAIFLGFVFSMIFGHAPIIFPAVAKIRIPYHPAFYLQLALLHASLLARIIADLGDLAELRQRAAIANGIALLIFLITMLASALRGRSEDARRANWQALPEDQ</sequence>
<accession>A0A916J6U8</accession>
<evidence type="ECO:0000313" key="3">
    <source>
        <dbReference type="Proteomes" id="UP000742786"/>
    </source>
</evidence>
<feature type="transmembrane region" description="Helical" evidence="1">
    <location>
        <begin position="138"/>
        <end position="157"/>
    </location>
</feature>
<dbReference type="Proteomes" id="UP000742786">
    <property type="component" value="Unassembled WGS sequence"/>
</dbReference>
<feature type="transmembrane region" description="Helical" evidence="1">
    <location>
        <begin position="177"/>
        <end position="195"/>
    </location>
</feature>
<dbReference type="AlphaFoldDB" id="A0A916J6U8"/>
<protein>
    <recommendedName>
        <fullName evidence="4">NnrS protein</fullName>
    </recommendedName>
</protein>
<dbReference type="RefSeq" id="WP_220636865.1">
    <property type="nucleotide sequence ID" value="NZ_CAJQUM010000001.1"/>
</dbReference>
<dbReference type="EMBL" id="CAJQUM010000001">
    <property type="protein sequence ID" value="CAG4885080.1"/>
    <property type="molecule type" value="Genomic_DNA"/>
</dbReference>
<keyword evidence="1" id="KW-0812">Transmembrane</keyword>
<keyword evidence="3" id="KW-1185">Reference proteome</keyword>
<feature type="transmembrane region" description="Helical" evidence="1">
    <location>
        <begin position="41"/>
        <end position="58"/>
    </location>
</feature>
<feature type="transmembrane region" description="Helical" evidence="1">
    <location>
        <begin position="330"/>
        <end position="350"/>
    </location>
</feature>
<gene>
    <name evidence="2" type="ORF">GTOL_12963</name>
</gene>
<evidence type="ECO:0000313" key="2">
    <source>
        <dbReference type="EMBL" id="CAG4885080.1"/>
    </source>
</evidence>